<protein>
    <submittedName>
        <fullName evidence="2">Uncharacterized protein</fullName>
    </submittedName>
</protein>
<feature type="region of interest" description="Disordered" evidence="1">
    <location>
        <begin position="1"/>
        <end position="63"/>
    </location>
</feature>
<dbReference type="EMBL" id="KZ851900">
    <property type="protein sequence ID" value="RDH25256.1"/>
    <property type="molecule type" value="Genomic_DNA"/>
</dbReference>
<feature type="region of interest" description="Disordered" evidence="1">
    <location>
        <begin position="198"/>
        <end position="280"/>
    </location>
</feature>
<organism evidence="2 3">
    <name type="scientific">Aspergillus niger ATCC 13496</name>
    <dbReference type="NCBI Taxonomy" id="1353008"/>
    <lineage>
        <taxon>Eukaryota</taxon>
        <taxon>Fungi</taxon>
        <taxon>Dikarya</taxon>
        <taxon>Ascomycota</taxon>
        <taxon>Pezizomycotina</taxon>
        <taxon>Eurotiomycetes</taxon>
        <taxon>Eurotiomycetidae</taxon>
        <taxon>Eurotiales</taxon>
        <taxon>Aspergillaceae</taxon>
        <taxon>Aspergillus</taxon>
        <taxon>Aspergillus subgen. Circumdati</taxon>
    </lineage>
</organism>
<name>A0A370CF09_ASPNG</name>
<accession>A0A370CF09</accession>
<feature type="compositionally biased region" description="Low complexity" evidence="1">
    <location>
        <begin position="224"/>
        <end position="243"/>
    </location>
</feature>
<feature type="compositionally biased region" description="Acidic residues" evidence="1">
    <location>
        <begin position="42"/>
        <end position="63"/>
    </location>
</feature>
<feature type="compositionally biased region" description="Pro residues" evidence="1">
    <location>
        <begin position="1"/>
        <end position="10"/>
    </location>
</feature>
<feature type="compositionally biased region" description="Gly residues" evidence="1">
    <location>
        <begin position="211"/>
        <end position="221"/>
    </location>
</feature>
<evidence type="ECO:0000313" key="2">
    <source>
        <dbReference type="EMBL" id="RDH25256.1"/>
    </source>
</evidence>
<evidence type="ECO:0000313" key="3">
    <source>
        <dbReference type="Proteomes" id="UP000253845"/>
    </source>
</evidence>
<feature type="compositionally biased region" description="Basic and acidic residues" evidence="1">
    <location>
        <begin position="198"/>
        <end position="210"/>
    </location>
</feature>
<sequence>MFNPNIPPPNRGRRQQDPIVIADDEEDEEVESDYPEQIYIEGVEDDQDSLDRDLDDDDDDDDDMQVEYSLQSSRPHSGIMGYTYPTTPTPHLGPTLYQTTLDQERQIRTRLREDRHAALCVLLDRELLTIQALAHQETLPQTRRRFLSRLLAPEDPESAASIRADRFTVQHPSTSSIASSSTVAMIVPRQVVDVHETDDAGWRRPMERAGRGGSVSAGAGGMQSSPASVGSGSISGSGSASASKMKGRMGTPDRVGRGGRGGRGLQQSASYWERERRRGF</sequence>
<dbReference type="VEuPathDB" id="FungiDB:M747DRAFT_337077"/>
<reference evidence="2 3" key="1">
    <citation type="submission" date="2018-07" db="EMBL/GenBank/DDBJ databases">
        <title>Section-level genome sequencing of Aspergillus section Nigri to investigate inter- and intra-species variation.</title>
        <authorList>
            <consortium name="DOE Joint Genome Institute"/>
            <person name="Vesth T.C."/>
            <person name="Nybo J.L."/>
            <person name="Theobald S."/>
            <person name="Frisvad J.C."/>
            <person name="Larsen T.O."/>
            <person name="Nielsen K.F."/>
            <person name="Hoof J.B."/>
            <person name="Brandl J."/>
            <person name="Salamov A."/>
            <person name="Riley R."/>
            <person name="Gladden J.M."/>
            <person name="Phatale P."/>
            <person name="Nielsen M.T."/>
            <person name="Lyhne E.K."/>
            <person name="Kogle M.E."/>
            <person name="Strasser K."/>
            <person name="McDonnell E."/>
            <person name="Barry K."/>
            <person name="Clum A."/>
            <person name="Chen C."/>
            <person name="Nolan M."/>
            <person name="Sandor L."/>
            <person name="Kuo A."/>
            <person name="Lipzen A."/>
            <person name="Hainaut M."/>
            <person name="Drula E."/>
            <person name="Tsang A."/>
            <person name="Magnuson J.K."/>
            <person name="Henrissat B."/>
            <person name="Wiebenga A."/>
            <person name="Simmons B.A."/>
            <person name="Makela M.R."/>
            <person name="De vries R.P."/>
            <person name="Grigoriev I.V."/>
            <person name="Mortensen U.H."/>
            <person name="Baker S.E."/>
            <person name="Andersen M.R."/>
        </authorList>
    </citation>
    <scope>NUCLEOTIDE SEQUENCE [LARGE SCALE GENOMIC DNA]</scope>
    <source>
        <strain evidence="2 3">ATCC 13496</strain>
    </source>
</reference>
<feature type="compositionally biased region" description="Acidic residues" evidence="1">
    <location>
        <begin position="22"/>
        <end position="34"/>
    </location>
</feature>
<dbReference type="AlphaFoldDB" id="A0A370CF09"/>
<dbReference type="Proteomes" id="UP000253845">
    <property type="component" value="Unassembled WGS sequence"/>
</dbReference>
<evidence type="ECO:0000256" key="1">
    <source>
        <dbReference type="SAM" id="MobiDB-lite"/>
    </source>
</evidence>
<gene>
    <name evidence="2" type="ORF">M747DRAFT_337077</name>
</gene>
<proteinExistence type="predicted"/>